<dbReference type="Proteomes" id="UP001141806">
    <property type="component" value="Unassembled WGS sequence"/>
</dbReference>
<name>A0A9Q0HFI8_9MAGN</name>
<dbReference type="OrthoDB" id="1730530at2759"/>
<reference evidence="1" key="1">
    <citation type="journal article" date="2023" name="Plant J.">
        <title>The genome of the king protea, Protea cynaroides.</title>
        <authorList>
            <person name="Chang J."/>
            <person name="Duong T.A."/>
            <person name="Schoeman C."/>
            <person name="Ma X."/>
            <person name="Roodt D."/>
            <person name="Barker N."/>
            <person name="Li Z."/>
            <person name="Van de Peer Y."/>
            <person name="Mizrachi E."/>
        </authorList>
    </citation>
    <scope>NUCLEOTIDE SEQUENCE</scope>
    <source>
        <tissue evidence="1">Young leaves</tissue>
    </source>
</reference>
<gene>
    <name evidence="1" type="ORF">NE237_022588</name>
</gene>
<protein>
    <submittedName>
        <fullName evidence="1">Uncharacterized protein</fullName>
    </submittedName>
</protein>
<dbReference type="AlphaFoldDB" id="A0A9Q0HFI8"/>
<accession>A0A9Q0HFI8</accession>
<evidence type="ECO:0000313" key="2">
    <source>
        <dbReference type="Proteomes" id="UP001141806"/>
    </source>
</evidence>
<dbReference type="EMBL" id="JAMYWD010000008">
    <property type="protein sequence ID" value="KAJ4962649.1"/>
    <property type="molecule type" value="Genomic_DNA"/>
</dbReference>
<proteinExistence type="predicted"/>
<sequence length="190" mass="21907">MSTVKLEPLLRPCIRENVEIRSKSKKAKTSYLNNSLPKLAFNGGSFCNFKPRTVLALRASSTDTATLETSEASEVTFQNTFTLKRTQTVEGKVSLRLEQGKDEENWRLTVGCNLPGKWVLHWGVNYIDDVGRFGLLHRQCSFGSLIKFLRFMFNNERHVLKRVFDEWDQPPPEMRPPGVPMKEEQREIFV</sequence>
<organism evidence="1 2">
    <name type="scientific">Protea cynaroides</name>
    <dbReference type="NCBI Taxonomy" id="273540"/>
    <lineage>
        <taxon>Eukaryota</taxon>
        <taxon>Viridiplantae</taxon>
        <taxon>Streptophyta</taxon>
        <taxon>Embryophyta</taxon>
        <taxon>Tracheophyta</taxon>
        <taxon>Spermatophyta</taxon>
        <taxon>Magnoliopsida</taxon>
        <taxon>Proteales</taxon>
        <taxon>Proteaceae</taxon>
        <taxon>Protea</taxon>
    </lineage>
</organism>
<evidence type="ECO:0000313" key="1">
    <source>
        <dbReference type="EMBL" id="KAJ4962649.1"/>
    </source>
</evidence>
<keyword evidence="2" id="KW-1185">Reference proteome</keyword>
<comment type="caution">
    <text evidence="1">The sequence shown here is derived from an EMBL/GenBank/DDBJ whole genome shotgun (WGS) entry which is preliminary data.</text>
</comment>